<feature type="region of interest" description="Disordered" evidence="2">
    <location>
        <begin position="763"/>
        <end position="784"/>
    </location>
</feature>
<accession>A0A9P5SUD8</accession>
<feature type="region of interest" description="Disordered" evidence="2">
    <location>
        <begin position="92"/>
        <end position="122"/>
    </location>
</feature>
<dbReference type="PANTHER" id="PTHR14332">
    <property type="entry name" value="DISRUPTED IN SCHIZOPHRENIA 1 PROTEIN"/>
    <property type="match status" value="1"/>
</dbReference>
<evidence type="ECO:0000256" key="2">
    <source>
        <dbReference type="SAM" id="MobiDB-lite"/>
    </source>
</evidence>
<feature type="region of interest" description="Disordered" evidence="2">
    <location>
        <begin position="812"/>
        <end position="831"/>
    </location>
</feature>
<feature type="compositionally biased region" description="Polar residues" evidence="2">
    <location>
        <begin position="255"/>
        <end position="265"/>
    </location>
</feature>
<proteinExistence type="predicted"/>
<dbReference type="AlphaFoldDB" id="A0A9P5SUD8"/>
<evidence type="ECO:0000256" key="1">
    <source>
        <dbReference type="SAM" id="Coils"/>
    </source>
</evidence>
<feature type="region of interest" description="Disordered" evidence="2">
    <location>
        <begin position="206"/>
        <end position="282"/>
    </location>
</feature>
<feature type="coiled-coil region" evidence="1">
    <location>
        <begin position="610"/>
        <end position="731"/>
    </location>
</feature>
<organism evidence="3 4">
    <name type="scientific">Podila minutissima</name>
    <dbReference type="NCBI Taxonomy" id="64525"/>
    <lineage>
        <taxon>Eukaryota</taxon>
        <taxon>Fungi</taxon>
        <taxon>Fungi incertae sedis</taxon>
        <taxon>Mucoromycota</taxon>
        <taxon>Mortierellomycotina</taxon>
        <taxon>Mortierellomycetes</taxon>
        <taxon>Mortierellales</taxon>
        <taxon>Mortierellaceae</taxon>
        <taxon>Podila</taxon>
    </lineage>
</organism>
<feature type="coiled-coil region" evidence="1">
    <location>
        <begin position="345"/>
        <end position="490"/>
    </location>
</feature>
<dbReference type="EMBL" id="JAAAUY010000060">
    <property type="protein sequence ID" value="KAF9336433.1"/>
    <property type="molecule type" value="Genomic_DNA"/>
</dbReference>
<feature type="compositionally biased region" description="Polar residues" evidence="2">
    <location>
        <begin position="814"/>
        <end position="825"/>
    </location>
</feature>
<dbReference type="Proteomes" id="UP000696485">
    <property type="component" value="Unassembled WGS sequence"/>
</dbReference>
<sequence>MPSSHTTNSLSETIIHEQPEPAPVSTATPAETTRRRWQSPKAAKALESSIHSTLASASKSGLEPVTVDPSPTLFDSPVELSISIYEKEFIVDSNDGEASSGGHHKGKDRSDKRHPTKTNTFGLRSLSGSGIVSGLASLKNSIMIPALSTSTPKSNSGRASPSLSGSQSSLLEFIEDQRNDSPSVSSSMTASPSMFRSAFIQRSNGQFSNRGSGASSVIADDHYSDSGQPSLRLRDKLSSIKAYETGQSPKGRRSTFGQNPNSQSPTSRRHRTRTTSHSTSTRSLSTLEFEFQQLVQRQSQLSAKKISAYQDLQGLYSQRNQAELQQEKAASVEDFEQAGTVTKSLQIVQDRIQRLEKEVSQLDKSLWEAKKKQDELGRSISTMHQAVLQEMAQIKQMREQEQADFDQAAKKAQESEMEKVHADREQLEKTKSDLVLEQDFLGKNEAELCERMEEETKVEQEELDELMEKRKATRAEILSLTKKLEQLTQEDKNFSIKIKGVQQKIRSITQQFDTQVQQVSRERHNLDRQLSESAHRAERLDQLESNVQRHVQETAQTQAEILTEIRNIESQQAKLEGVRQQFALELEVIQHLRQEEEAFKEREAGWSLQTANLQEELRKHETKIRELVAAREEDQQSLVEKELEVDALEKRIHQLDSSKALAVQSRDFKKAAASSSDIAQAREKLVQKKEELKALQAKSDSGTNDPAQDDLLALQAEYDDQKKQVKDDEAKLLKDVESVARDTLNRLEKICLESTDSRRIEGALEQNQKDDNPSSKTEATSGNQLSRLLLKEMKAEIEGAWSVARVRFGHEVDTSNQSDSSTIKNGENDSEVIALQPEDLVHKRDTLERDIQAAVTEEDYDIAVSLQQQLDKLGLS</sequence>
<feature type="compositionally biased region" description="Polar residues" evidence="2">
    <location>
        <begin position="49"/>
        <end position="59"/>
    </location>
</feature>
<feature type="compositionally biased region" description="Basic and acidic residues" evidence="2">
    <location>
        <begin position="763"/>
        <end position="773"/>
    </location>
</feature>
<feature type="region of interest" description="Disordered" evidence="2">
    <location>
        <begin position="1"/>
        <end position="74"/>
    </location>
</feature>
<protein>
    <recommendedName>
        <fullName evidence="5">UVR domain-containing protein</fullName>
    </recommendedName>
</protein>
<feature type="compositionally biased region" description="Polar residues" evidence="2">
    <location>
        <begin position="206"/>
        <end position="215"/>
    </location>
</feature>
<dbReference type="GO" id="GO:0005815">
    <property type="term" value="C:microtubule organizing center"/>
    <property type="evidence" value="ECO:0007669"/>
    <property type="project" value="TreeGrafter"/>
</dbReference>
<keyword evidence="4" id="KW-1185">Reference proteome</keyword>
<feature type="compositionally biased region" description="Polar residues" evidence="2">
    <location>
        <begin position="1"/>
        <end position="12"/>
    </location>
</feature>
<comment type="caution">
    <text evidence="3">The sequence shown here is derived from an EMBL/GenBank/DDBJ whole genome shotgun (WGS) entry which is preliminary data.</text>
</comment>
<evidence type="ECO:0000313" key="3">
    <source>
        <dbReference type="EMBL" id="KAF9336433.1"/>
    </source>
</evidence>
<dbReference type="PANTHER" id="PTHR14332:SF3">
    <property type="entry name" value="DISRUPTED IN SCHIZOPHRENIA 1 PROTEIN"/>
    <property type="match status" value="1"/>
</dbReference>
<dbReference type="GO" id="GO:0045111">
    <property type="term" value="C:intermediate filament cytoskeleton"/>
    <property type="evidence" value="ECO:0007669"/>
    <property type="project" value="TreeGrafter"/>
</dbReference>
<name>A0A9P5SUD8_9FUNG</name>
<dbReference type="GO" id="GO:0005874">
    <property type="term" value="C:microtubule"/>
    <property type="evidence" value="ECO:0007669"/>
    <property type="project" value="TreeGrafter"/>
</dbReference>
<keyword evidence="1" id="KW-0175">Coiled coil</keyword>
<evidence type="ECO:0000313" key="4">
    <source>
        <dbReference type="Proteomes" id="UP000696485"/>
    </source>
</evidence>
<reference evidence="3" key="1">
    <citation type="journal article" date="2020" name="Fungal Divers.">
        <title>Resolving the Mortierellaceae phylogeny through synthesis of multi-gene phylogenetics and phylogenomics.</title>
        <authorList>
            <person name="Vandepol N."/>
            <person name="Liber J."/>
            <person name="Desiro A."/>
            <person name="Na H."/>
            <person name="Kennedy M."/>
            <person name="Barry K."/>
            <person name="Grigoriev I.V."/>
            <person name="Miller A.N."/>
            <person name="O'Donnell K."/>
            <person name="Stajich J.E."/>
            <person name="Bonito G."/>
        </authorList>
    </citation>
    <scope>NUCLEOTIDE SEQUENCE</scope>
    <source>
        <strain evidence="3">NVP1</strain>
    </source>
</reference>
<feature type="compositionally biased region" description="Polar residues" evidence="2">
    <location>
        <begin position="774"/>
        <end position="784"/>
    </location>
</feature>
<dbReference type="InterPro" id="IPR026081">
    <property type="entry name" value="DISC1"/>
</dbReference>
<evidence type="ECO:0008006" key="5">
    <source>
        <dbReference type="Google" id="ProtNLM"/>
    </source>
</evidence>
<gene>
    <name evidence="3" type="ORF">BG006_008714</name>
</gene>